<dbReference type="Gene3D" id="3.40.50.300">
    <property type="entry name" value="P-loop containing nucleotide triphosphate hydrolases"/>
    <property type="match status" value="1"/>
</dbReference>
<dbReference type="PANTHER" id="PTHR10229:SF0">
    <property type="entry name" value="GTP-BINDING PROTEIN 6-RELATED"/>
    <property type="match status" value="1"/>
</dbReference>
<dbReference type="Gene3D" id="6.10.250.2860">
    <property type="match status" value="1"/>
</dbReference>
<evidence type="ECO:0000256" key="1">
    <source>
        <dbReference type="ARBA" id="ARBA00022490"/>
    </source>
</evidence>
<protein>
    <recommendedName>
        <fullName evidence="6">GTPase HflX</fullName>
    </recommendedName>
    <alternativeName>
        <fullName evidence="6">GTP-binding protein HflX</fullName>
    </alternativeName>
</protein>
<feature type="binding site" evidence="7">
    <location>
        <begin position="239"/>
        <end position="243"/>
    </location>
    <ligand>
        <name>GTP</name>
        <dbReference type="ChEBI" id="CHEBI:37565"/>
    </ligand>
</feature>
<dbReference type="NCBIfam" id="TIGR03156">
    <property type="entry name" value="GTP_HflX"/>
    <property type="match status" value="1"/>
</dbReference>
<evidence type="ECO:0000256" key="6">
    <source>
        <dbReference type="HAMAP-Rule" id="MF_00900"/>
    </source>
</evidence>
<dbReference type="PIRSF" id="PIRSF006809">
    <property type="entry name" value="GTP-binding_hflX_prd"/>
    <property type="match status" value="1"/>
</dbReference>
<evidence type="ECO:0000256" key="3">
    <source>
        <dbReference type="ARBA" id="ARBA00022741"/>
    </source>
</evidence>
<feature type="binding site" evidence="8">
    <location>
        <position position="221"/>
    </location>
    <ligand>
        <name>Mg(2+)</name>
        <dbReference type="ChEBI" id="CHEBI:18420"/>
    </ligand>
</feature>
<dbReference type="Proteomes" id="UP000078148">
    <property type="component" value="Chromosome"/>
</dbReference>
<comment type="cofactor">
    <cofactor evidence="8">
        <name>Mg(2+)</name>
        <dbReference type="ChEBI" id="CHEBI:18420"/>
    </cofactor>
</comment>
<dbReference type="GO" id="GO:0005525">
    <property type="term" value="F:GTP binding"/>
    <property type="evidence" value="ECO:0007669"/>
    <property type="project" value="UniProtKB-UniRule"/>
</dbReference>
<evidence type="ECO:0000256" key="4">
    <source>
        <dbReference type="ARBA" id="ARBA00022842"/>
    </source>
</evidence>
<dbReference type="EMBL" id="CP013023">
    <property type="protein sequence ID" value="ANF97232.1"/>
    <property type="molecule type" value="Genomic_DNA"/>
</dbReference>
<dbReference type="InterPro" id="IPR032305">
    <property type="entry name" value="GTP-bd_M"/>
</dbReference>
<feature type="domain" description="Hflx-type G" evidence="9">
    <location>
        <begin position="208"/>
        <end position="372"/>
    </location>
</feature>
<keyword evidence="11" id="KW-1185">Reference proteome</keyword>
<dbReference type="GO" id="GO:0003924">
    <property type="term" value="F:GTPase activity"/>
    <property type="evidence" value="ECO:0007669"/>
    <property type="project" value="UniProtKB-UniRule"/>
</dbReference>
<evidence type="ECO:0000256" key="5">
    <source>
        <dbReference type="ARBA" id="ARBA00023134"/>
    </source>
</evidence>
<dbReference type="HAMAP" id="MF_00900">
    <property type="entry name" value="GTPase_HflX"/>
    <property type="match status" value="1"/>
</dbReference>
<keyword evidence="2 8" id="KW-0479">Metal-binding</keyword>
<name>A0A172ZIK9_9BACL</name>
<dbReference type="InterPro" id="IPR025121">
    <property type="entry name" value="GTPase_HflX_N"/>
</dbReference>
<dbReference type="InterPro" id="IPR027417">
    <property type="entry name" value="P-loop_NTPase"/>
</dbReference>
<dbReference type="GO" id="GO:0046872">
    <property type="term" value="F:metal ion binding"/>
    <property type="evidence" value="ECO:0007669"/>
    <property type="project" value="UniProtKB-KW"/>
</dbReference>
<dbReference type="InterPro" id="IPR016496">
    <property type="entry name" value="GTPase_HflX"/>
</dbReference>
<dbReference type="SUPFAM" id="SSF52540">
    <property type="entry name" value="P-loop containing nucleoside triphosphate hydrolases"/>
    <property type="match status" value="1"/>
</dbReference>
<keyword evidence="4 8" id="KW-0460">Magnesium</keyword>
<reference evidence="11" key="1">
    <citation type="submission" date="2015-10" db="EMBL/GenBank/DDBJ databases">
        <title>Genome of Paenibacillus bovis sp. nov.</title>
        <authorList>
            <person name="Wu Z."/>
            <person name="Gao C."/>
            <person name="Liu Z."/>
            <person name="Zheng H."/>
        </authorList>
    </citation>
    <scope>NUCLEOTIDE SEQUENCE [LARGE SCALE GENOMIC DNA]</scope>
    <source>
        <strain evidence="11">BD3526</strain>
    </source>
</reference>
<dbReference type="FunFam" id="3.40.50.11060:FF:000001">
    <property type="entry name" value="GTPase HflX"/>
    <property type="match status" value="1"/>
</dbReference>
<feature type="binding site" evidence="7">
    <location>
        <begin position="214"/>
        <end position="221"/>
    </location>
    <ligand>
        <name>GTP</name>
        <dbReference type="ChEBI" id="CHEBI:37565"/>
    </ligand>
</feature>
<reference evidence="10 11" key="2">
    <citation type="journal article" date="2016" name="Int. J. Syst. Evol. Microbiol.">
        <title>Paenibacillus bovis sp. nov., isolated from raw yak (Bos grunniens) milk.</title>
        <authorList>
            <person name="Gao C."/>
            <person name="Han J."/>
            <person name="Liu Z."/>
            <person name="Xu X."/>
            <person name="Hang F."/>
            <person name="Wu Z."/>
        </authorList>
    </citation>
    <scope>NUCLEOTIDE SEQUENCE [LARGE SCALE GENOMIC DNA]</scope>
    <source>
        <strain evidence="10 11">BD3526</strain>
    </source>
</reference>
<dbReference type="PRINTS" id="PR00326">
    <property type="entry name" value="GTP1OBG"/>
</dbReference>
<dbReference type="KEGG" id="pbv:AR543_15310"/>
<sequence>MKNETHDTQTEQQARAILVSLYTQLDKRNGVNAEGSMEELVSLAETAGVEVLEQLTQNKEKPDFRWFIGKGKVEELRILVDSLEANTVIFDQELSGAQVRNLEEQLDAKIIDRTQLILDIFAQRAKTREGILQVELAQYNYLLPRLSGQGKNLSRLGGGIGTRGPGESKLEIDRRHIRTRVTELKRQLEEIMRHRTLYRERRKKTGIVQVALVGYTNAGKSTLLKQLTDADVYIQNQLFATLDPTSRNLELPGGKEIVLTDTVGFIQNLPHDLIAAFRATLEEVNEADLILHVVDASSERRDEQMQVVDEILQELGSGNKPQVILYNKIDLCTPQQLEMLPVDQTHLRISAYHEPDLEAVKNIIQDQLAGGIKTYRIPAERGDLISQLYTFSSIISQDYEDNDALFTVEINQTDYDKFGYKLQEYEIK</sequence>
<evidence type="ECO:0000313" key="10">
    <source>
        <dbReference type="EMBL" id="ANF97232.1"/>
    </source>
</evidence>
<comment type="subcellular location">
    <subcellularLocation>
        <location evidence="6">Cytoplasm</location>
    </subcellularLocation>
    <text evidence="6">May associate with membranes.</text>
</comment>
<comment type="function">
    <text evidence="6">GTPase that associates with the 50S ribosomal subunit and may have a role during protein synthesis or ribosome biogenesis.</text>
</comment>
<keyword evidence="3 6" id="KW-0547">Nucleotide-binding</keyword>
<feature type="binding site" evidence="7">
    <location>
        <begin position="350"/>
        <end position="352"/>
    </location>
    <ligand>
        <name>GTP</name>
        <dbReference type="ChEBI" id="CHEBI:37565"/>
    </ligand>
</feature>
<dbReference type="GO" id="GO:0043022">
    <property type="term" value="F:ribosome binding"/>
    <property type="evidence" value="ECO:0007669"/>
    <property type="project" value="TreeGrafter"/>
</dbReference>
<dbReference type="Pfam" id="PF16360">
    <property type="entry name" value="GTP-bdg_M"/>
    <property type="match status" value="1"/>
</dbReference>
<gene>
    <name evidence="6" type="primary">hflX</name>
    <name evidence="10" type="ORF">AR543_15310</name>
</gene>
<proteinExistence type="inferred from homology"/>
<dbReference type="AlphaFoldDB" id="A0A172ZIK9"/>
<feature type="binding site" evidence="7">
    <location>
        <begin position="261"/>
        <end position="264"/>
    </location>
    <ligand>
        <name>GTP</name>
        <dbReference type="ChEBI" id="CHEBI:37565"/>
    </ligand>
</feature>
<dbReference type="CDD" id="cd01878">
    <property type="entry name" value="HflX"/>
    <property type="match status" value="1"/>
</dbReference>
<dbReference type="InterPro" id="IPR042108">
    <property type="entry name" value="GTPase_HflX_N_sf"/>
</dbReference>
<evidence type="ECO:0000256" key="7">
    <source>
        <dbReference type="PIRSR" id="PIRSR006809-1"/>
    </source>
</evidence>
<comment type="subunit">
    <text evidence="6">Monomer. Associates with the 50S ribosomal subunit.</text>
</comment>
<dbReference type="PANTHER" id="PTHR10229">
    <property type="entry name" value="GTP-BINDING PROTEIN HFLX"/>
    <property type="match status" value="1"/>
</dbReference>
<accession>A0A172ZIK9</accession>
<keyword evidence="1 6" id="KW-0963">Cytoplasm</keyword>
<dbReference type="Pfam" id="PF13167">
    <property type="entry name" value="GTP-bdg_N"/>
    <property type="match status" value="1"/>
</dbReference>
<evidence type="ECO:0000256" key="8">
    <source>
        <dbReference type="PIRSR" id="PIRSR006809-2"/>
    </source>
</evidence>
<keyword evidence="5 6" id="KW-0342">GTP-binding</keyword>
<dbReference type="InterPro" id="IPR006073">
    <property type="entry name" value="GTP-bd"/>
</dbReference>
<dbReference type="Gene3D" id="3.40.50.11060">
    <property type="entry name" value="GTPase HflX, N-terminal domain"/>
    <property type="match status" value="1"/>
</dbReference>
<feature type="binding site" evidence="7">
    <location>
        <begin position="327"/>
        <end position="330"/>
    </location>
    <ligand>
        <name>GTP</name>
        <dbReference type="ChEBI" id="CHEBI:37565"/>
    </ligand>
</feature>
<dbReference type="PROSITE" id="PS51705">
    <property type="entry name" value="G_HFLX"/>
    <property type="match status" value="1"/>
</dbReference>
<feature type="binding site" evidence="8">
    <location>
        <position position="241"/>
    </location>
    <ligand>
        <name>Mg(2+)</name>
        <dbReference type="ChEBI" id="CHEBI:18420"/>
    </ligand>
</feature>
<comment type="similarity">
    <text evidence="6">Belongs to the TRAFAC class OBG-HflX-like GTPase superfamily. HflX GTPase family.</text>
</comment>
<evidence type="ECO:0000313" key="11">
    <source>
        <dbReference type="Proteomes" id="UP000078148"/>
    </source>
</evidence>
<dbReference type="Pfam" id="PF01926">
    <property type="entry name" value="MMR_HSR1"/>
    <property type="match status" value="1"/>
</dbReference>
<dbReference type="OrthoDB" id="9812272at2"/>
<organism evidence="10 11">
    <name type="scientific">Paenibacillus bovis</name>
    <dbReference type="NCBI Taxonomy" id="1616788"/>
    <lineage>
        <taxon>Bacteria</taxon>
        <taxon>Bacillati</taxon>
        <taxon>Bacillota</taxon>
        <taxon>Bacilli</taxon>
        <taxon>Bacillales</taxon>
        <taxon>Paenibacillaceae</taxon>
        <taxon>Paenibacillus</taxon>
    </lineage>
</organism>
<dbReference type="GO" id="GO:0005737">
    <property type="term" value="C:cytoplasm"/>
    <property type="evidence" value="ECO:0007669"/>
    <property type="project" value="UniProtKB-SubCell"/>
</dbReference>
<evidence type="ECO:0000256" key="2">
    <source>
        <dbReference type="ARBA" id="ARBA00022723"/>
    </source>
</evidence>
<evidence type="ECO:0000259" key="9">
    <source>
        <dbReference type="PROSITE" id="PS51705"/>
    </source>
</evidence>
<dbReference type="RefSeq" id="WP_060535346.1">
    <property type="nucleotide sequence ID" value="NZ_CP013023.1"/>
</dbReference>
<dbReference type="InterPro" id="IPR030394">
    <property type="entry name" value="G_HFLX_dom"/>
</dbReference>
<dbReference type="STRING" id="1616788.AR543_15310"/>